<evidence type="ECO:0000313" key="2">
    <source>
        <dbReference type="Proteomes" id="UP000185003"/>
    </source>
</evidence>
<dbReference type="STRING" id="536979.SAMN04488055_0070"/>
<dbReference type="AlphaFoldDB" id="A0A1N6D0Z3"/>
<proteinExistence type="predicted"/>
<dbReference type="OrthoDB" id="678108at2"/>
<dbReference type="RefSeq" id="WP_074237143.1">
    <property type="nucleotide sequence ID" value="NZ_FSRA01000001.1"/>
</dbReference>
<gene>
    <name evidence="1" type="ORF">SAMN04488055_0070</name>
</gene>
<keyword evidence="2" id="KW-1185">Reference proteome</keyword>
<organism evidence="1 2">
    <name type="scientific">Chitinophaga niabensis</name>
    <dbReference type="NCBI Taxonomy" id="536979"/>
    <lineage>
        <taxon>Bacteria</taxon>
        <taxon>Pseudomonadati</taxon>
        <taxon>Bacteroidota</taxon>
        <taxon>Chitinophagia</taxon>
        <taxon>Chitinophagales</taxon>
        <taxon>Chitinophagaceae</taxon>
        <taxon>Chitinophaga</taxon>
    </lineage>
</organism>
<name>A0A1N6D0Z3_9BACT</name>
<reference evidence="2" key="1">
    <citation type="submission" date="2016-11" db="EMBL/GenBank/DDBJ databases">
        <authorList>
            <person name="Varghese N."/>
            <person name="Submissions S."/>
        </authorList>
    </citation>
    <scope>NUCLEOTIDE SEQUENCE [LARGE SCALE GENOMIC DNA]</scope>
    <source>
        <strain evidence="2">DSM 24787</strain>
    </source>
</reference>
<evidence type="ECO:0000313" key="1">
    <source>
        <dbReference type="EMBL" id="SIN64480.1"/>
    </source>
</evidence>
<sequence length="66" mass="7343">MKKIIIAASIVGTAVAGAFWLMKNRSRAESALNDIKDAARNAYRKMDKQARKAGRRANHMVQEQLA</sequence>
<dbReference type="Proteomes" id="UP000185003">
    <property type="component" value="Unassembled WGS sequence"/>
</dbReference>
<protein>
    <submittedName>
        <fullName evidence="1">Uncharacterized protein</fullName>
    </submittedName>
</protein>
<dbReference type="EMBL" id="FSRA01000001">
    <property type="protein sequence ID" value="SIN64480.1"/>
    <property type="molecule type" value="Genomic_DNA"/>
</dbReference>
<accession>A0A1N6D0Z3</accession>